<comment type="caution">
    <text evidence="3">The sequence shown here is derived from an EMBL/GenBank/DDBJ whole genome shotgun (WGS) entry which is preliminary data.</text>
</comment>
<dbReference type="RefSeq" id="WP_143937775.1">
    <property type="nucleotide sequence ID" value="NZ_VKKG01000002.1"/>
</dbReference>
<feature type="domain" description="DUF58" evidence="2">
    <location>
        <begin position="202"/>
        <end position="333"/>
    </location>
</feature>
<keyword evidence="1" id="KW-0812">Transmembrane</keyword>
<dbReference type="Proteomes" id="UP000317638">
    <property type="component" value="Unassembled WGS sequence"/>
</dbReference>
<evidence type="ECO:0000259" key="2">
    <source>
        <dbReference type="Pfam" id="PF01882"/>
    </source>
</evidence>
<accession>A0A553K2E0</accession>
<name>A0A553K2E0_9ACTN</name>
<dbReference type="InterPro" id="IPR002881">
    <property type="entry name" value="DUF58"/>
</dbReference>
<dbReference type="OrthoDB" id="9812729at2"/>
<sequence>MRAPLLRLTGRGLALLVLGAAIAIAAAVIGEPDVVWIGLLMVVLPVLGLVLVGLTHPRLRMQRRVEPEEVPLGSRPRVVIELENRFPASVSALDFRDRAPSEFGSDAKFSLVRGLGAWQQPVGYELQANHRGHFRLGPLRATATDPMGMASYSWSVPGDDATLSVTPRVHPLARLKDSMGAGSSGDATPQRIGQAGQDDVLVREHRHGDDLRRVHWRMSAKQGELMVRLEEHPWDPSATLVIDTRAGAHFGEGPEGTLEWCISLGASVAAELLSARYRVTILSADSEVLSPGHVDNLSGRQRMLRRLTDVTPSEASTLMEGLEDSTGTGNSQSIVGALGLLGAGDAAALTAVGSRMLQCAALVPDAAAFGAGAAVVAAHDDACRLLEAEGWTIQRYRPGQSVPDAWLAMLARREAR</sequence>
<evidence type="ECO:0000256" key="1">
    <source>
        <dbReference type="SAM" id="Phobius"/>
    </source>
</evidence>
<keyword evidence="4" id="KW-1185">Reference proteome</keyword>
<feature type="transmembrane region" description="Helical" evidence="1">
    <location>
        <begin position="35"/>
        <end position="54"/>
    </location>
</feature>
<dbReference type="PANTHER" id="PTHR34351">
    <property type="entry name" value="SLR1927 PROTEIN-RELATED"/>
    <property type="match status" value="1"/>
</dbReference>
<dbReference type="PANTHER" id="PTHR34351:SF1">
    <property type="entry name" value="SLR1927 PROTEIN"/>
    <property type="match status" value="1"/>
</dbReference>
<organism evidence="3 4">
    <name type="scientific">Tessaracoccus rhinocerotis</name>
    <dbReference type="NCBI Taxonomy" id="1689449"/>
    <lineage>
        <taxon>Bacteria</taxon>
        <taxon>Bacillati</taxon>
        <taxon>Actinomycetota</taxon>
        <taxon>Actinomycetes</taxon>
        <taxon>Propionibacteriales</taxon>
        <taxon>Propionibacteriaceae</taxon>
        <taxon>Tessaracoccus</taxon>
    </lineage>
</organism>
<feature type="transmembrane region" description="Helical" evidence="1">
    <location>
        <begin position="12"/>
        <end position="29"/>
    </location>
</feature>
<dbReference type="AlphaFoldDB" id="A0A553K2E0"/>
<evidence type="ECO:0000313" key="4">
    <source>
        <dbReference type="Proteomes" id="UP000317638"/>
    </source>
</evidence>
<dbReference type="Pfam" id="PF01882">
    <property type="entry name" value="DUF58"/>
    <property type="match status" value="1"/>
</dbReference>
<evidence type="ECO:0000313" key="3">
    <source>
        <dbReference type="EMBL" id="TRY18883.1"/>
    </source>
</evidence>
<dbReference type="EMBL" id="VKKG01000002">
    <property type="protein sequence ID" value="TRY18883.1"/>
    <property type="molecule type" value="Genomic_DNA"/>
</dbReference>
<proteinExistence type="predicted"/>
<keyword evidence="1" id="KW-1133">Transmembrane helix</keyword>
<protein>
    <submittedName>
        <fullName evidence="3">DUF58 domain-containing protein</fullName>
    </submittedName>
</protein>
<keyword evidence="1" id="KW-0472">Membrane</keyword>
<reference evidence="3 4" key="1">
    <citation type="submission" date="2019-07" db="EMBL/GenBank/DDBJ databases">
        <authorList>
            <person name="Zhou L.-Y."/>
        </authorList>
    </citation>
    <scope>NUCLEOTIDE SEQUENCE [LARGE SCALE GENOMIC DNA]</scope>
    <source>
        <strain evidence="3 4">YIM 101269</strain>
    </source>
</reference>
<gene>
    <name evidence="3" type="ORF">FOJ82_07170</name>
</gene>